<organism evidence="11 12">
    <name type="scientific">Trichoderma harzianum CBS 226.95</name>
    <dbReference type="NCBI Taxonomy" id="983964"/>
    <lineage>
        <taxon>Eukaryota</taxon>
        <taxon>Fungi</taxon>
        <taxon>Dikarya</taxon>
        <taxon>Ascomycota</taxon>
        <taxon>Pezizomycotina</taxon>
        <taxon>Sordariomycetes</taxon>
        <taxon>Hypocreomycetidae</taxon>
        <taxon>Hypocreales</taxon>
        <taxon>Hypocreaceae</taxon>
        <taxon>Trichoderma</taxon>
    </lineage>
</organism>
<keyword evidence="10" id="KW-1133">Transmembrane helix</keyword>
<dbReference type="Proteomes" id="UP000241690">
    <property type="component" value="Unassembled WGS sequence"/>
</dbReference>
<dbReference type="PROSITE" id="PS00086">
    <property type="entry name" value="CYTOCHROME_P450"/>
    <property type="match status" value="1"/>
</dbReference>
<keyword evidence="10" id="KW-0812">Transmembrane</keyword>
<dbReference type="CDD" id="cd11065">
    <property type="entry name" value="CYP64-like"/>
    <property type="match status" value="1"/>
</dbReference>
<evidence type="ECO:0000256" key="10">
    <source>
        <dbReference type="SAM" id="Phobius"/>
    </source>
</evidence>
<evidence type="ECO:0000313" key="11">
    <source>
        <dbReference type="EMBL" id="PTB56433.1"/>
    </source>
</evidence>
<evidence type="ECO:0000313" key="12">
    <source>
        <dbReference type="Proteomes" id="UP000241690"/>
    </source>
</evidence>
<dbReference type="PRINTS" id="PR00463">
    <property type="entry name" value="EP450I"/>
</dbReference>
<dbReference type="GO" id="GO:0005506">
    <property type="term" value="F:iron ion binding"/>
    <property type="evidence" value="ECO:0007669"/>
    <property type="project" value="InterPro"/>
</dbReference>
<dbReference type="RefSeq" id="XP_024776110.1">
    <property type="nucleotide sequence ID" value="XM_024917051.1"/>
</dbReference>
<comment type="cofactor">
    <cofactor evidence="1 8">
        <name>heme</name>
        <dbReference type="ChEBI" id="CHEBI:30413"/>
    </cofactor>
</comment>
<dbReference type="InterPro" id="IPR001128">
    <property type="entry name" value="Cyt_P450"/>
</dbReference>
<dbReference type="EMBL" id="KZ679678">
    <property type="protein sequence ID" value="PTB56433.1"/>
    <property type="molecule type" value="Genomic_DNA"/>
</dbReference>
<evidence type="ECO:0000256" key="3">
    <source>
        <dbReference type="ARBA" id="ARBA00022617"/>
    </source>
</evidence>
<dbReference type="Gene3D" id="1.10.630.10">
    <property type="entry name" value="Cytochrome P450"/>
    <property type="match status" value="1"/>
</dbReference>
<keyword evidence="5 9" id="KW-0560">Oxidoreductase</keyword>
<dbReference type="PANTHER" id="PTHR46300">
    <property type="entry name" value="P450, PUTATIVE (EUROFUNG)-RELATED-RELATED"/>
    <property type="match status" value="1"/>
</dbReference>
<name>A0A2T4AHC9_TRIHA</name>
<evidence type="ECO:0000256" key="1">
    <source>
        <dbReference type="ARBA" id="ARBA00001971"/>
    </source>
</evidence>
<evidence type="ECO:0000256" key="5">
    <source>
        <dbReference type="ARBA" id="ARBA00023002"/>
    </source>
</evidence>
<dbReference type="Pfam" id="PF00067">
    <property type="entry name" value="p450"/>
    <property type="match status" value="1"/>
</dbReference>
<dbReference type="PRINTS" id="PR00385">
    <property type="entry name" value="P450"/>
</dbReference>
<keyword evidence="4 8" id="KW-0479">Metal-binding</keyword>
<gene>
    <name evidence="11" type="ORF">M431DRAFT_492896</name>
</gene>
<dbReference type="GO" id="GO:0020037">
    <property type="term" value="F:heme binding"/>
    <property type="evidence" value="ECO:0007669"/>
    <property type="project" value="InterPro"/>
</dbReference>
<evidence type="ECO:0000256" key="7">
    <source>
        <dbReference type="ARBA" id="ARBA00023033"/>
    </source>
</evidence>
<protein>
    <recommendedName>
        <fullName evidence="13">Cytochrome P450</fullName>
    </recommendedName>
</protein>
<dbReference type="SUPFAM" id="SSF48264">
    <property type="entry name" value="Cytochrome P450"/>
    <property type="match status" value="1"/>
</dbReference>
<dbReference type="InterPro" id="IPR017972">
    <property type="entry name" value="Cyt_P450_CS"/>
</dbReference>
<dbReference type="PANTHER" id="PTHR46300:SF7">
    <property type="entry name" value="P450, PUTATIVE (EUROFUNG)-RELATED"/>
    <property type="match status" value="1"/>
</dbReference>
<evidence type="ECO:0000256" key="4">
    <source>
        <dbReference type="ARBA" id="ARBA00022723"/>
    </source>
</evidence>
<keyword evidence="3 8" id="KW-0349">Heme</keyword>
<keyword evidence="6 8" id="KW-0408">Iron</keyword>
<dbReference type="InterPro" id="IPR050364">
    <property type="entry name" value="Cytochrome_P450_fung"/>
</dbReference>
<evidence type="ECO:0008006" key="13">
    <source>
        <dbReference type="Google" id="ProtNLM"/>
    </source>
</evidence>
<comment type="similarity">
    <text evidence="2 9">Belongs to the cytochrome P450 family.</text>
</comment>
<dbReference type="InterPro" id="IPR036396">
    <property type="entry name" value="Cyt_P450_sf"/>
</dbReference>
<accession>A0A2T4AHC9</accession>
<evidence type="ECO:0000256" key="9">
    <source>
        <dbReference type="RuleBase" id="RU000461"/>
    </source>
</evidence>
<evidence type="ECO:0000256" key="2">
    <source>
        <dbReference type="ARBA" id="ARBA00010617"/>
    </source>
</evidence>
<feature type="binding site" description="axial binding residue" evidence="8">
    <location>
        <position position="441"/>
    </location>
    <ligand>
        <name>heme</name>
        <dbReference type="ChEBI" id="CHEBI:30413"/>
    </ligand>
    <ligandPart>
        <name>Fe</name>
        <dbReference type="ChEBI" id="CHEBI:18248"/>
    </ligandPart>
</feature>
<dbReference type="GO" id="GO:0016705">
    <property type="term" value="F:oxidoreductase activity, acting on paired donors, with incorporation or reduction of molecular oxygen"/>
    <property type="evidence" value="ECO:0007669"/>
    <property type="project" value="InterPro"/>
</dbReference>
<dbReference type="GeneID" id="36625620"/>
<proteinExistence type="inferred from homology"/>
<keyword evidence="10" id="KW-0472">Membrane</keyword>
<dbReference type="STRING" id="983964.A0A2T4AHC9"/>
<dbReference type="InterPro" id="IPR002401">
    <property type="entry name" value="Cyt_P450_E_grp-I"/>
</dbReference>
<feature type="transmembrane region" description="Helical" evidence="10">
    <location>
        <begin position="6"/>
        <end position="23"/>
    </location>
</feature>
<sequence>MSNFAIAQGIIVLIGVLVYSLFFRKKREVLLPLPPGPKPLPILGNIRDVPAPGEPEYEYWLTLKDKYGPINSTTILGQTQVFIYDREAITELLEKSSLKTASRPQMDFLDLCGYDRWLSIMRYNTQHKFFRKIIHQQIGTKLLSTQYIDIQDVESKRFLLRALLDPTHLFGHAKTEGASIILKLTYGYSSELYKPDPLVELIQEVLRNASLVMVPLSWAVDIFPVLSYLPGWFPGAGFKRIAREWRALLDASADIPYEFTEQQMRKGSYQSSYTSKLINSFKKDGREIDEETLEAIKWTASIMFAAGAETTVSTVISFFLGMVLHPDVQLKAQEEIDRVVGSDRLPEASDEENLPYVRGVVMEALRTFPVLPMGIAHEAAEDIVFRGYRIPKGAYIRPCIWWYFHDPKTYADPSRYDPARYLEPRNEPEPMDAFGYGRRVCPGRFVAQETLFLTISRTLAAFTISKAMHNGKPVDFVPQHAPGGLDHPQDFPYSIVPRSEKHAELVRRVEVDHPWEGSNVGDIQGNALFDRYKARCDAGIGSY</sequence>
<evidence type="ECO:0000256" key="8">
    <source>
        <dbReference type="PIRSR" id="PIRSR602401-1"/>
    </source>
</evidence>
<dbReference type="AlphaFoldDB" id="A0A2T4AHC9"/>
<reference evidence="11 12" key="1">
    <citation type="submission" date="2016-07" db="EMBL/GenBank/DDBJ databases">
        <title>Multiple horizontal gene transfer events from other fungi enriched the ability of initially mycotrophic Trichoderma (Ascomycota) to feed on dead plant biomass.</title>
        <authorList>
            <consortium name="DOE Joint Genome Institute"/>
            <person name="Aerts A."/>
            <person name="Atanasova L."/>
            <person name="Chenthamara K."/>
            <person name="Zhang J."/>
            <person name="Grujic M."/>
            <person name="Henrissat B."/>
            <person name="Kuo A."/>
            <person name="Salamov A."/>
            <person name="Lipzen A."/>
            <person name="Labutti K."/>
            <person name="Barry K."/>
            <person name="Miao Y."/>
            <person name="Rahimi M.J."/>
            <person name="Shen Q."/>
            <person name="Grigoriev I.V."/>
            <person name="Kubicek C.P."/>
            <person name="Druzhinina I.S."/>
        </authorList>
    </citation>
    <scope>NUCLEOTIDE SEQUENCE [LARGE SCALE GENOMIC DNA]</scope>
    <source>
        <strain evidence="11 12">CBS 226.95</strain>
    </source>
</reference>
<dbReference type="GO" id="GO:0004497">
    <property type="term" value="F:monooxygenase activity"/>
    <property type="evidence" value="ECO:0007669"/>
    <property type="project" value="UniProtKB-KW"/>
</dbReference>
<keyword evidence="12" id="KW-1185">Reference proteome</keyword>
<evidence type="ECO:0000256" key="6">
    <source>
        <dbReference type="ARBA" id="ARBA00023004"/>
    </source>
</evidence>
<keyword evidence="7 9" id="KW-0503">Monooxygenase</keyword>